<keyword evidence="12 17" id="KW-0496">Mitochondrion</keyword>
<feature type="transmembrane region" description="Helical" evidence="16">
    <location>
        <begin position="12"/>
        <end position="35"/>
    </location>
</feature>
<comment type="similarity">
    <text evidence="2">Belongs to the complex I subunit 6 family.</text>
</comment>
<evidence type="ECO:0000256" key="2">
    <source>
        <dbReference type="ARBA" id="ARBA00005698"/>
    </source>
</evidence>
<dbReference type="PANTHER" id="PTHR11435:SF1">
    <property type="entry name" value="NADH-UBIQUINONE OXIDOREDUCTASE CHAIN 6"/>
    <property type="match status" value="1"/>
</dbReference>
<evidence type="ECO:0000256" key="12">
    <source>
        <dbReference type="ARBA" id="ARBA00023128"/>
    </source>
</evidence>
<evidence type="ECO:0000313" key="17">
    <source>
        <dbReference type="EMBL" id="QAY82026.1"/>
    </source>
</evidence>
<accession>A0A411D9Y7</accession>
<proteinExistence type="inferred from homology"/>
<keyword evidence="5" id="KW-0813">Transport</keyword>
<reference evidence="17" key="2">
    <citation type="journal article" date="2018" name="Cladistics">
        <title>The phylogeny of Galerucinae (Coleoptera: Chrysomelidae) and the performance of mitochondrial genomes in phylogenetic inference compared to nuclear rRNA genes.</title>
        <authorList>
            <person name="Nie R.-E."/>
            <person name="Breeschoten T."/>
            <person name="Timmermans M.J.T.N."/>
            <person name="Nadein K."/>
            <person name="Xue H.-J."/>
            <person name="Bai M."/>
            <person name="Huang Y."/>
            <person name="Yang X.-K."/>
            <person name="Vogler A.P."/>
        </authorList>
    </citation>
    <scope>NUCLEOTIDE SEQUENCE</scope>
</reference>
<gene>
    <name evidence="17" type="primary">ND6</name>
</gene>
<evidence type="ECO:0000256" key="10">
    <source>
        <dbReference type="ARBA" id="ARBA00022989"/>
    </source>
</evidence>
<protein>
    <recommendedName>
        <fullName evidence="4">NADH-ubiquinone oxidoreductase chain 6</fullName>
        <ecNumber evidence="3">7.1.1.2</ecNumber>
    </recommendedName>
    <alternativeName>
        <fullName evidence="14">NADH dehydrogenase subunit 6</fullName>
    </alternativeName>
</protein>
<geneLocation type="mitochondrion" evidence="17"/>
<dbReference type="InterPro" id="IPR050269">
    <property type="entry name" value="ComplexI_Subunit6"/>
</dbReference>
<dbReference type="PANTHER" id="PTHR11435">
    <property type="entry name" value="NADH UBIQUINONE OXIDOREDUCTASE SUBUNIT ND6"/>
    <property type="match status" value="1"/>
</dbReference>
<evidence type="ECO:0000256" key="1">
    <source>
        <dbReference type="ARBA" id="ARBA00004225"/>
    </source>
</evidence>
<comment type="subcellular location">
    <subcellularLocation>
        <location evidence="1">Mitochondrion membrane</location>
        <topology evidence="1">Multi-pass membrane protein</topology>
    </subcellularLocation>
</comment>
<comment type="catalytic activity">
    <reaction evidence="15">
        <text>a ubiquinone + NADH + 5 H(+)(in) = a ubiquinol + NAD(+) + 4 H(+)(out)</text>
        <dbReference type="Rhea" id="RHEA:29091"/>
        <dbReference type="Rhea" id="RHEA-COMP:9565"/>
        <dbReference type="Rhea" id="RHEA-COMP:9566"/>
        <dbReference type="ChEBI" id="CHEBI:15378"/>
        <dbReference type="ChEBI" id="CHEBI:16389"/>
        <dbReference type="ChEBI" id="CHEBI:17976"/>
        <dbReference type="ChEBI" id="CHEBI:57540"/>
        <dbReference type="ChEBI" id="CHEBI:57945"/>
        <dbReference type="EC" id="7.1.1.2"/>
    </reaction>
</comment>
<evidence type="ECO:0000256" key="3">
    <source>
        <dbReference type="ARBA" id="ARBA00012944"/>
    </source>
</evidence>
<keyword evidence="11" id="KW-0520">NAD</keyword>
<evidence type="ECO:0000256" key="9">
    <source>
        <dbReference type="ARBA" id="ARBA00022982"/>
    </source>
</evidence>
<evidence type="ECO:0000256" key="8">
    <source>
        <dbReference type="ARBA" id="ARBA00022967"/>
    </source>
</evidence>
<evidence type="ECO:0000256" key="14">
    <source>
        <dbReference type="ARBA" id="ARBA00031019"/>
    </source>
</evidence>
<feature type="transmembrane region" description="Helical" evidence="16">
    <location>
        <begin position="47"/>
        <end position="66"/>
    </location>
</feature>
<dbReference type="GO" id="GO:0031966">
    <property type="term" value="C:mitochondrial membrane"/>
    <property type="evidence" value="ECO:0007669"/>
    <property type="project" value="UniProtKB-SubCell"/>
</dbReference>
<dbReference type="EC" id="7.1.1.2" evidence="3"/>
<keyword evidence="6" id="KW-0679">Respiratory chain</keyword>
<evidence type="ECO:0000256" key="7">
    <source>
        <dbReference type="ARBA" id="ARBA00022692"/>
    </source>
</evidence>
<evidence type="ECO:0000256" key="13">
    <source>
        <dbReference type="ARBA" id="ARBA00023136"/>
    </source>
</evidence>
<feature type="transmembrane region" description="Helical" evidence="16">
    <location>
        <begin position="78"/>
        <end position="99"/>
    </location>
</feature>
<dbReference type="AlphaFoldDB" id="A0A411D9Y7"/>
<keyword evidence="9" id="KW-0249">Electron transport</keyword>
<evidence type="ECO:0000256" key="5">
    <source>
        <dbReference type="ARBA" id="ARBA00022448"/>
    </source>
</evidence>
<dbReference type="EMBL" id="MG021084">
    <property type="protein sequence ID" value="QAY82026.1"/>
    <property type="molecule type" value="Genomic_DNA"/>
</dbReference>
<organism evidence="17">
    <name type="scientific">Omophoita sp. REN-2018</name>
    <dbReference type="NCBI Taxonomy" id="2506509"/>
    <lineage>
        <taxon>Eukaryota</taxon>
        <taxon>Metazoa</taxon>
        <taxon>Ecdysozoa</taxon>
        <taxon>Arthropoda</taxon>
        <taxon>Hexapoda</taxon>
        <taxon>Insecta</taxon>
        <taxon>Pterygota</taxon>
        <taxon>Neoptera</taxon>
        <taxon>Endopterygota</taxon>
        <taxon>Coleoptera</taxon>
        <taxon>Polyphaga</taxon>
        <taxon>Cucujiformia</taxon>
        <taxon>Chrysomeloidea</taxon>
        <taxon>Chrysomelidae</taxon>
        <taxon>Galerucinae</taxon>
        <taxon>Alticini</taxon>
        <taxon>Oedionychina</taxon>
        <taxon>Omophoita</taxon>
    </lineage>
</organism>
<reference evidence="17" key="1">
    <citation type="submission" date="2017-09" db="EMBL/GenBank/DDBJ databases">
        <authorList>
            <person name="Nie R.E."/>
            <person name="Breeschoten T."/>
            <person name="Timmermans M.J.T.N."/>
            <person name="Nadein K."/>
            <person name="Xue H.J."/>
            <person name="Bai M."/>
            <person name="Huang Y."/>
            <person name="Yang X.Ke."/>
            <person name="Vogler A.P."/>
        </authorList>
    </citation>
    <scope>NUCLEOTIDE SEQUENCE</scope>
</reference>
<name>A0A411D9Y7_9CUCU</name>
<keyword evidence="10 16" id="KW-1133">Transmembrane helix</keyword>
<evidence type="ECO:0000256" key="6">
    <source>
        <dbReference type="ARBA" id="ARBA00022660"/>
    </source>
</evidence>
<keyword evidence="13 16" id="KW-0472">Membrane</keyword>
<feature type="transmembrane region" description="Helical" evidence="16">
    <location>
        <begin position="136"/>
        <end position="156"/>
    </location>
</feature>
<sequence>MSDMILMMMMINASLFIFLNHPLSCGLILLIQVILTSLITGLISTFWYSYILFLIMIGGMLILFIYMTSIASNEKFKLNNKLIISLLILMTLMTIIFMIDKYYMNIINNIQDMTFFYSNSNFKFSLNKYFNKNNNILMIMMMTYLLITLILVVKITNFKYGSLRQKF</sequence>
<evidence type="ECO:0000256" key="15">
    <source>
        <dbReference type="ARBA" id="ARBA00049551"/>
    </source>
</evidence>
<evidence type="ECO:0000256" key="16">
    <source>
        <dbReference type="SAM" id="Phobius"/>
    </source>
</evidence>
<keyword evidence="8" id="KW-1278">Translocase</keyword>
<dbReference type="GO" id="GO:0008137">
    <property type="term" value="F:NADH dehydrogenase (ubiquinone) activity"/>
    <property type="evidence" value="ECO:0007669"/>
    <property type="project" value="UniProtKB-EC"/>
</dbReference>
<evidence type="ECO:0000256" key="4">
    <source>
        <dbReference type="ARBA" id="ARBA00021095"/>
    </source>
</evidence>
<keyword evidence="7 16" id="KW-0812">Transmembrane</keyword>
<evidence type="ECO:0000256" key="11">
    <source>
        <dbReference type="ARBA" id="ARBA00023027"/>
    </source>
</evidence>